<sequence length="59" mass="7146">MATTRLSIDYMVEFRTAFHGSLNRRRADGRRMPNLTRARQARNQHKKLRLQVVRRRSHQ</sequence>
<dbReference type="EMBL" id="LR536450">
    <property type="protein sequence ID" value="VFU10852.1"/>
    <property type="molecule type" value="Genomic_DNA"/>
</dbReference>
<dbReference type="KEGG" id="mtun:MTUNDRAET4_3971"/>
<gene>
    <name evidence="2" type="ORF">MTUNDRAET4_3971</name>
</gene>
<name>A0A4V6INB7_METTU</name>
<feature type="region of interest" description="Disordered" evidence="1">
    <location>
        <begin position="40"/>
        <end position="59"/>
    </location>
</feature>
<protein>
    <submittedName>
        <fullName evidence="2">Uncharacterized protein</fullName>
    </submittedName>
</protein>
<proteinExistence type="predicted"/>
<evidence type="ECO:0000313" key="3">
    <source>
        <dbReference type="Proteomes" id="UP000294360"/>
    </source>
</evidence>
<evidence type="ECO:0000313" key="2">
    <source>
        <dbReference type="EMBL" id="VFU10852.1"/>
    </source>
</evidence>
<accession>A0A4V6INB7</accession>
<organism evidence="2 3">
    <name type="scientific">Methylocella tundrae</name>
    <dbReference type="NCBI Taxonomy" id="227605"/>
    <lineage>
        <taxon>Bacteria</taxon>
        <taxon>Pseudomonadati</taxon>
        <taxon>Pseudomonadota</taxon>
        <taxon>Alphaproteobacteria</taxon>
        <taxon>Hyphomicrobiales</taxon>
        <taxon>Beijerinckiaceae</taxon>
        <taxon>Methylocella</taxon>
    </lineage>
</organism>
<reference evidence="2 3" key="1">
    <citation type="submission" date="2019-03" db="EMBL/GenBank/DDBJ databases">
        <authorList>
            <person name="Kox A.R. M."/>
        </authorList>
    </citation>
    <scope>NUCLEOTIDE SEQUENCE [LARGE SCALE GENOMIC DNA]</scope>
    <source>
        <strain evidence="2">MTUNDRAET4 annotated genome</strain>
    </source>
</reference>
<dbReference type="AlphaFoldDB" id="A0A4V6INB7"/>
<evidence type="ECO:0000256" key="1">
    <source>
        <dbReference type="SAM" id="MobiDB-lite"/>
    </source>
</evidence>
<dbReference type="Proteomes" id="UP000294360">
    <property type="component" value="Chromosome"/>
</dbReference>